<dbReference type="RefSeq" id="WP_306886189.1">
    <property type="nucleotide sequence ID" value="NZ_JAUSUL010000002.1"/>
</dbReference>
<name>A0AAE4AV54_9HYPH</name>
<accession>A0AAE4AV54</accession>
<dbReference type="Proteomes" id="UP001229244">
    <property type="component" value="Unassembled WGS sequence"/>
</dbReference>
<gene>
    <name evidence="1" type="ORF">J2S73_002821</name>
</gene>
<dbReference type="EMBL" id="JAUSUL010000002">
    <property type="protein sequence ID" value="MDQ0316364.1"/>
    <property type="molecule type" value="Genomic_DNA"/>
</dbReference>
<protein>
    <submittedName>
        <fullName evidence="1">Uncharacterized protein</fullName>
    </submittedName>
</protein>
<keyword evidence="2" id="KW-1185">Reference proteome</keyword>
<comment type="caution">
    <text evidence="1">The sequence shown here is derived from an EMBL/GenBank/DDBJ whole genome shotgun (WGS) entry which is preliminary data.</text>
</comment>
<dbReference type="AlphaFoldDB" id="A0AAE4AV54"/>
<evidence type="ECO:0000313" key="1">
    <source>
        <dbReference type="EMBL" id="MDQ0316364.1"/>
    </source>
</evidence>
<reference evidence="1" key="1">
    <citation type="submission" date="2023-07" db="EMBL/GenBank/DDBJ databases">
        <title>Genomic Encyclopedia of Type Strains, Phase IV (KMG-IV): sequencing the most valuable type-strain genomes for metagenomic binning, comparative biology and taxonomic classification.</title>
        <authorList>
            <person name="Goeker M."/>
        </authorList>
    </citation>
    <scope>NUCLEOTIDE SEQUENCE</scope>
    <source>
        <strain evidence="1">DSM 21202</strain>
    </source>
</reference>
<evidence type="ECO:0000313" key="2">
    <source>
        <dbReference type="Proteomes" id="UP001229244"/>
    </source>
</evidence>
<proteinExistence type="predicted"/>
<organism evidence="1 2">
    <name type="scientific">Amorphus orientalis</name>
    <dbReference type="NCBI Taxonomy" id="649198"/>
    <lineage>
        <taxon>Bacteria</taxon>
        <taxon>Pseudomonadati</taxon>
        <taxon>Pseudomonadota</taxon>
        <taxon>Alphaproteobacteria</taxon>
        <taxon>Hyphomicrobiales</taxon>
        <taxon>Amorphaceae</taxon>
        <taxon>Amorphus</taxon>
    </lineage>
</organism>
<sequence length="119" mass="12310">MTQPTNAVLLAVDSEALALELDAAVRELGIADDVLLARTADDAFAALLAGGAHLAMISLAPSAARSRLEQTLQGMAVPILRFVPDASRTKSRAGLEPVNLPFSGETLRSALGRLGFATA</sequence>